<dbReference type="EMBL" id="UOEE01000063">
    <property type="protein sequence ID" value="VAV88378.1"/>
    <property type="molecule type" value="Genomic_DNA"/>
</dbReference>
<dbReference type="SUPFAM" id="SSF69118">
    <property type="entry name" value="AhpD-like"/>
    <property type="match status" value="1"/>
</dbReference>
<reference evidence="2" key="1">
    <citation type="submission" date="2018-06" db="EMBL/GenBank/DDBJ databases">
        <authorList>
            <person name="Zhirakovskaya E."/>
        </authorList>
    </citation>
    <scope>NUCLEOTIDE SEQUENCE</scope>
</reference>
<dbReference type="PANTHER" id="PTHR35446:SF3">
    <property type="entry name" value="CMD DOMAIN-CONTAINING PROTEIN"/>
    <property type="match status" value="1"/>
</dbReference>
<dbReference type="InterPro" id="IPR004675">
    <property type="entry name" value="AhpD_core"/>
</dbReference>
<evidence type="ECO:0000313" key="2">
    <source>
        <dbReference type="EMBL" id="VAV88378.1"/>
    </source>
</evidence>
<dbReference type="AlphaFoldDB" id="A0A3B0RJF6"/>
<dbReference type="InterPro" id="IPR029032">
    <property type="entry name" value="AhpD-like"/>
</dbReference>
<dbReference type="Gene3D" id="1.20.1290.10">
    <property type="entry name" value="AhpD-like"/>
    <property type="match status" value="1"/>
</dbReference>
<dbReference type="NCBIfam" id="TIGR00778">
    <property type="entry name" value="ahpD_dom"/>
    <property type="match status" value="1"/>
</dbReference>
<dbReference type="GO" id="GO:0051920">
    <property type="term" value="F:peroxiredoxin activity"/>
    <property type="evidence" value="ECO:0007669"/>
    <property type="project" value="InterPro"/>
</dbReference>
<dbReference type="PANTHER" id="PTHR35446">
    <property type="entry name" value="SI:CH211-175M2.5"/>
    <property type="match status" value="1"/>
</dbReference>
<organism evidence="2">
    <name type="scientific">hydrothermal vent metagenome</name>
    <dbReference type="NCBI Taxonomy" id="652676"/>
    <lineage>
        <taxon>unclassified sequences</taxon>
        <taxon>metagenomes</taxon>
        <taxon>ecological metagenomes</taxon>
    </lineage>
</organism>
<protein>
    <recommendedName>
        <fullName evidence="1">Carboxymuconolactone decarboxylase-like domain-containing protein</fullName>
    </recommendedName>
</protein>
<gene>
    <name evidence="2" type="ORF">MNBD_ALPHA06-1486</name>
</gene>
<accession>A0A3B0RJF6</accession>
<dbReference type="Pfam" id="PF02627">
    <property type="entry name" value="CMD"/>
    <property type="match status" value="1"/>
</dbReference>
<dbReference type="InterPro" id="IPR003779">
    <property type="entry name" value="CMD-like"/>
</dbReference>
<sequence>MTEFQIHDVTTAPEKAKPLLEKSAKAFGQIPNLMGVMAESPAVLKGYMDLSETLVGSTLQPHERHAVMLVVSVENRCKYCVAAHTGLARGAGLAADIIIGIREDDDVDDEKLETLCVFTQKMVTNRGNVSQKDVTDFLDAGYTRANLLEVAAHIALKTLSNYVNHLAQTPVDASFAINKWTPPE</sequence>
<proteinExistence type="predicted"/>
<name>A0A3B0RJF6_9ZZZZ</name>
<feature type="domain" description="Carboxymuconolactone decarboxylase-like" evidence="1">
    <location>
        <begin position="41"/>
        <end position="100"/>
    </location>
</feature>
<evidence type="ECO:0000259" key="1">
    <source>
        <dbReference type="Pfam" id="PF02627"/>
    </source>
</evidence>